<reference evidence="11" key="1">
    <citation type="journal article" date="2017" name="Nature">
        <title>The genome of Chenopodium quinoa.</title>
        <authorList>
            <person name="Jarvis D.E."/>
            <person name="Ho Y.S."/>
            <person name="Lightfoot D.J."/>
            <person name="Schmoeckel S.M."/>
            <person name="Li B."/>
            <person name="Borm T.J.A."/>
            <person name="Ohyanagi H."/>
            <person name="Mineta K."/>
            <person name="Michell C.T."/>
            <person name="Saber N."/>
            <person name="Kharbatia N.M."/>
            <person name="Rupper R.R."/>
            <person name="Sharp A.R."/>
            <person name="Dally N."/>
            <person name="Boughton B.A."/>
            <person name="Woo Y.H."/>
            <person name="Gao G."/>
            <person name="Schijlen E.G.W.M."/>
            <person name="Guo X."/>
            <person name="Momin A.A."/>
            <person name="Negrao S."/>
            <person name="Al-Babili S."/>
            <person name="Gehring C."/>
            <person name="Roessner U."/>
            <person name="Jung C."/>
            <person name="Murphy K."/>
            <person name="Arold S.T."/>
            <person name="Gojobori T."/>
            <person name="van der Linden C.G."/>
            <person name="van Loo E.N."/>
            <person name="Jellen E.N."/>
            <person name="Maughan P.J."/>
            <person name="Tester M."/>
        </authorList>
    </citation>
    <scope>NUCLEOTIDE SEQUENCE [LARGE SCALE GENOMIC DNA]</scope>
    <source>
        <strain evidence="11">cv. PI 614886</strain>
    </source>
</reference>
<comment type="subcellular location">
    <subcellularLocation>
        <location evidence="7">Nucleus</location>
    </subcellularLocation>
</comment>
<evidence type="ECO:0000259" key="9">
    <source>
        <dbReference type="PROSITE" id="PS51192"/>
    </source>
</evidence>
<dbReference type="EC" id="5.6.2.4" evidence="7"/>
<feature type="compositionally biased region" description="Polar residues" evidence="8">
    <location>
        <begin position="63"/>
        <end position="72"/>
    </location>
</feature>
<dbReference type="InterPro" id="IPR011545">
    <property type="entry name" value="DEAD/DEAH_box_helicase_dom"/>
</dbReference>
<dbReference type="GeneID" id="110736869"/>
<dbReference type="PANTHER" id="PTHR13710">
    <property type="entry name" value="DNA HELICASE RECQ FAMILY MEMBER"/>
    <property type="match status" value="1"/>
</dbReference>
<dbReference type="InterPro" id="IPR014001">
    <property type="entry name" value="Helicase_ATP-bd"/>
</dbReference>
<dbReference type="AlphaFoldDB" id="A0A803KP22"/>
<dbReference type="GO" id="GO:0003676">
    <property type="term" value="F:nucleic acid binding"/>
    <property type="evidence" value="ECO:0007669"/>
    <property type="project" value="InterPro"/>
</dbReference>
<dbReference type="GO" id="GO:0043138">
    <property type="term" value="F:3'-5' DNA helicase activity"/>
    <property type="evidence" value="ECO:0007669"/>
    <property type="project" value="UniProtKB-EC"/>
</dbReference>
<dbReference type="Pfam" id="PF16124">
    <property type="entry name" value="RecQ_Zn_bind"/>
    <property type="match status" value="1"/>
</dbReference>
<dbReference type="GO" id="GO:0005524">
    <property type="term" value="F:ATP binding"/>
    <property type="evidence" value="ECO:0007669"/>
    <property type="project" value="UniProtKB-KW"/>
</dbReference>
<dbReference type="Pfam" id="PF00270">
    <property type="entry name" value="DEAD"/>
    <property type="match status" value="1"/>
</dbReference>
<evidence type="ECO:0000256" key="3">
    <source>
        <dbReference type="ARBA" id="ARBA00022801"/>
    </source>
</evidence>
<evidence type="ECO:0000256" key="1">
    <source>
        <dbReference type="ARBA" id="ARBA00005446"/>
    </source>
</evidence>
<feature type="compositionally biased region" description="Basic and acidic residues" evidence="8">
    <location>
        <begin position="74"/>
        <end position="85"/>
    </location>
</feature>
<dbReference type="OrthoDB" id="10261556at2759"/>
<dbReference type="FunFam" id="3.40.50.300:FF:001456">
    <property type="entry name" value="ATP-dependent DNA helicase"/>
    <property type="match status" value="1"/>
</dbReference>
<feature type="domain" description="Helicase C-terminal" evidence="10">
    <location>
        <begin position="471"/>
        <end position="637"/>
    </location>
</feature>
<dbReference type="InterPro" id="IPR027417">
    <property type="entry name" value="P-loop_NTPase"/>
</dbReference>
<dbReference type="Pfam" id="PF00271">
    <property type="entry name" value="Helicase_C"/>
    <property type="match status" value="1"/>
</dbReference>
<dbReference type="InterPro" id="IPR036388">
    <property type="entry name" value="WH-like_DNA-bd_sf"/>
</dbReference>
<evidence type="ECO:0000313" key="11">
    <source>
        <dbReference type="EnsemblPlants" id="AUR62000778-RA:cds"/>
    </source>
</evidence>
<keyword evidence="7" id="KW-0539">Nucleus</keyword>
<dbReference type="GO" id="GO:0005634">
    <property type="term" value="C:nucleus"/>
    <property type="evidence" value="ECO:0007669"/>
    <property type="project" value="UniProtKB-SubCell"/>
</dbReference>
<dbReference type="NCBIfam" id="TIGR00614">
    <property type="entry name" value="recQ_fam"/>
    <property type="match status" value="1"/>
</dbReference>
<dbReference type="GO" id="GO:0000724">
    <property type="term" value="P:double-strand break repair via homologous recombination"/>
    <property type="evidence" value="ECO:0007669"/>
    <property type="project" value="TreeGrafter"/>
</dbReference>
<dbReference type="GO" id="GO:0005737">
    <property type="term" value="C:cytoplasm"/>
    <property type="evidence" value="ECO:0007669"/>
    <property type="project" value="TreeGrafter"/>
</dbReference>
<sequence length="846" mass="95420">MFTNSYAGSSGESSCLNCSTMGKNARPTRKRDISSLHPFGHLRQSSILDHLQPMGKSKKRQTDNIPEATTSGARHPEGQSEVQRPHIEEMSEKSHTLELSVPSYCLPPVQKREEEAEVGPDWDQKANSLLRKHFGYSGLKSFQKETLGAWFAHQDCLVLAATGSGKSLCFQIPALLTGKVVVVISPLISLMHDQCLKLAKHGISACFLGSGQPDNSVEKKAMNGIYSIIYVCPETLLRLISPLQRLAENVGIALFAIDEVHCVSKWGHDFRPDYRRMSVLRESFSSSSLDFLKFDIPIMALTATATDHVREDILKSLKLSKDAKIVLTTFFRPNLKFSIMHSRTSSPSSYVKDFQDLVKVYSNKKTTKESSGRTGSVTEDLEDSLEDSDSMSDTSNVDEQDDELSSHRKMGFSTSKERQLSVEFLEDDFDDIQTADDFDVSCGEFCGTPLVDGVQLSESTELPHPTPQPAESSQYVSCSLEQGPTIIYVPTRKQTVAIAKYLRAKGVKAEPYHAALPKSHLRRVHKEFHEDALEVVVATIAFGMGIDKLNVRRIIHYGWPQSLEAYYQEAGRAGRDGKLADCTLYANLSKIPTLLPNKRSEEQKKNAYKMLADCYRYGMNTSICRAKVLVEYFGEVFHQERCMTCDVCRNGPPELQNMKAEANIFMQVIAAHYKQQGAEYSYDDLIGGDMGTSRSSERLTLRLIVTKIREHSQQFLASDQLWWRGLARLMQDKGFIREGGNMIGVQIKCPEPTNQGLKYLESGMEQDFYAYPEADMLLSATREQQPFSSFSEWGKGWADPEIRKQRLARRRAFKKPRKSRNRKSRKQSNSMTVKERISARLSKWKR</sequence>
<keyword evidence="5 7" id="KW-0067">ATP-binding</keyword>
<keyword evidence="4 7" id="KW-0347">Helicase</keyword>
<evidence type="ECO:0000256" key="6">
    <source>
        <dbReference type="ARBA" id="ARBA00034617"/>
    </source>
</evidence>
<evidence type="ECO:0000256" key="2">
    <source>
        <dbReference type="ARBA" id="ARBA00022741"/>
    </source>
</evidence>
<feature type="region of interest" description="Disordered" evidence="8">
    <location>
        <begin position="802"/>
        <end position="846"/>
    </location>
</feature>
<dbReference type="RefSeq" id="XP_021772892.1">
    <property type="nucleotide sequence ID" value="XM_021917200.1"/>
</dbReference>
<evidence type="ECO:0000256" key="4">
    <source>
        <dbReference type="ARBA" id="ARBA00022806"/>
    </source>
</evidence>
<keyword evidence="2 7" id="KW-0547">Nucleotide-binding</keyword>
<dbReference type="SMR" id="A0A803KP22"/>
<dbReference type="PROSITE" id="PS51194">
    <property type="entry name" value="HELICASE_CTER"/>
    <property type="match status" value="1"/>
</dbReference>
<comment type="catalytic activity">
    <reaction evidence="6 7">
        <text>Couples ATP hydrolysis with the unwinding of duplex DNA by translocating in the 3'-5' direction.</text>
        <dbReference type="EC" id="5.6.2.4"/>
    </reaction>
</comment>
<comment type="similarity">
    <text evidence="1 7">Belongs to the helicase family. RecQ subfamily.</text>
</comment>
<feature type="compositionally biased region" description="Polar residues" evidence="8">
    <location>
        <begin position="1"/>
        <end position="22"/>
    </location>
</feature>
<reference evidence="11" key="2">
    <citation type="submission" date="2021-03" db="UniProtKB">
        <authorList>
            <consortium name="EnsemblPlants"/>
        </authorList>
    </citation>
    <scope>IDENTIFICATION</scope>
</reference>
<feature type="compositionally biased region" description="Basic residues" evidence="8">
    <location>
        <begin position="805"/>
        <end position="826"/>
    </location>
</feature>
<dbReference type="InterPro" id="IPR001650">
    <property type="entry name" value="Helicase_C-like"/>
</dbReference>
<feature type="region of interest" description="Disordered" evidence="8">
    <location>
        <begin position="365"/>
        <end position="412"/>
    </location>
</feature>
<evidence type="ECO:0000259" key="10">
    <source>
        <dbReference type="PROSITE" id="PS51194"/>
    </source>
</evidence>
<dbReference type="PANTHER" id="PTHR13710:SF69">
    <property type="entry name" value="ATP-DEPENDENT DNA HELICASE Q-LIKE SIM"/>
    <property type="match status" value="1"/>
</dbReference>
<protein>
    <recommendedName>
        <fullName evidence="7">ATP-dependent DNA helicase</fullName>
        <ecNumber evidence="7">5.6.2.4</ecNumber>
    </recommendedName>
</protein>
<dbReference type="SMART" id="SM00490">
    <property type="entry name" value="HELICc"/>
    <property type="match status" value="1"/>
</dbReference>
<feature type="region of interest" description="Disordered" evidence="8">
    <location>
        <begin position="1"/>
        <end position="85"/>
    </location>
</feature>
<dbReference type="CDD" id="cd17920">
    <property type="entry name" value="DEXHc_RecQ"/>
    <property type="match status" value="1"/>
</dbReference>
<dbReference type="SMART" id="SM00487">
    <property type="entry name" value="DEXDc"/>
    <property type="match status" value="1"/>
</dbReference>
<comment type="catalytic activity">
    <reaction evidence="7">
        <text>ATP + H2O = ADP + phosphate + H(+)</text>
        <dbReference type="Rhea" id="RHEA:13065"/>
        <dbReference type="ChEBI" id="CHEBI:15377"/>
        <dbReference type="ChEBI" id="CHEBI:15378"/>
        <dbReference type="ChEBI" id="CHEBI:30616"/>
        <dbReference type="ChEBI" id="CHEBI:43474"/>
        <dbReference type="ChEBI" id="CHEBI:456216"/>
    </reaction>
</comment>
<dbReference type="Gene3D" id="3.40.50.300">
    <property type="entry name" value="P-loop containing nucleotide triphosphate hydrolases"/>
    <property type="match status" value="2"/>
</dbReference>
<proteinExistence type="inferred from homology"/>
<dbReference type="Gene3D" id="1.10.10.10">
    <property type="entry name" value="Winged helix-like DNA-binding domain superfamily/Winged helix DNA-binding domain"/>
    <property type="match status" value="1"/>
</dbReference>
<dbReference type="InterPro" id="IPR004589">
    <property type="entry name" value="DNA_helicase_ATP-dep_RecQ"/>
</dbReference>
<name>A0A803KP22_CHEQI</name>
<organism evidence="11 12">
    <name type="scientific">Chenopodium quinoa</name>
    <name type="common">Quinoa</name>
    <dbReference type="NCBI Taxonomy" id="63459"/>
    <lineage>
        <taxon>Eukaryota</taxon>
        <taxon>Viridiplantae</taxon>
        <taxon>Streptophyta</taxon>
        <taxon>Embryophyta</taxon>
        <taxon>Tracheophyta</taxon>
        <taxon>Spermatophyta</taxon>
        <taxon>Magnoliopsida</taxon>
        <taxon>eudicotyledons</taxon>
        <taxon>Gunneridae</taxon>
        <taxon>Pentapetalae</taxon>
        <taxon>Caryophyllales</taxon>
        <taxon>Chenopodiaceae</taxon>
        <taxon>Chenopodioideae</taxon>
        <taxon>Atripliceae</taxon>
        <taxon>Chenopodium</taxon>
    </lineage>
</organism>
<evidence type="ECO:0000313" key="12">
    <source>
        <dbReference type="Proteomes" id="UP000596660"/>
    </source>
</evidence>
<dbReference type="KEGG" id="cqi:110736869"/>
<dbReference type="GO" id="GO:0016787">
    <property type="term" value="F:hydrolase activity"/>
    <property type="evidence" value="ECO:0007669"/>
    <property type="project" value="UniProtKB-KW"/>
</dbReference>
<dbReference type="Proteomes" id="UP000596660">
    <property type="component" value="Unplaced"/>
</dbReference>
<dbReference type="OMA" id="WWEGLAR"/>
<feature type="compositionally biased region" description="Acidic residues" evidence="8">
    <location>
        <begin position="379"/>
        <end position="403"/>
    </location>
</feature>
<gene>
    <name evidence="11" type="primary">LOC110736869</name>
</gene>
<dbReference type="FunFam" id="3.40.50.300:FF:001391">
    <property type="entry name" value="ATP-dependent DNA helicase"/>
    <property type="match status" value="1"/>
</dbReference>
<dbReference type="PROSITE" id="PS51192">
    <property type="entry name" value="HELICASE_ATP_BIND_1"/>
    <property type="match status" value="1"/>
</dbReference>
<accession>A0A803KP22</accession>
<dbReference type="GO" id="GO:0005694">
    <property type="term" value="C:chromosome"/>
    <property type="evidence" value="ECO:0007669"/>
    <property type="project" value="TreeGrafter"/>
</dbReference>
<keyword evidence="12" id="KW-1185">Reference proteome</keyword>
<dbReference type="EnsemblPlants" id="AUR62000778-RA">
    <property type="protein sequence ID" value="AUR62000778-RA:cds"/>
    <property type="gene ID" value="AUR62000778"/>
</dbReference>
<dbReference type="Gramene" id="AUR62000778-RA">
    <property type="protein sequence ID" value="AUR62000778-RA:cds"/>
    <property type="gene ID" value="AUR62000778"/>
</dbReference>
<evidence type="ECO:0000256" key="7">
    <source>
        <dbReference type="RuleBase" id="RU364117"/>
    </source>
</evidence>
<evidence type="ECO:0000256" key="8">
    <source>
        <dbReference type="SAM" id="MobiDB-lite"/>
    </source>
</evidence>
<keyword evidence="3 7" id="KW-0378">Hydrolase</keyword>
<dbReference type="SUPFAM" id="SSF52540">
    <property type="entry name" value="P-loop containing nucleoside triphosphate hydrolases"/>
    <property type="match status" value="1"/>
</dbReference>
<feature type="domain" description="Helicase ATP-binding" evidence="9">
    <location>
        <begin position="147"/>
        <end position="323"/>
    </location>
</feature>
<dbReference type="InterPro" id="IPR032284">
    <property type="entry name" value="RecQ_Zn-bd"/>
</dbReference>
<evidence type="ECO:0000256" key="5">
    <source>
        <dbReference type="ARBA" id="ARBA00022840"/>
    </source>
</evidence>
<dbReference type="GO" id="GO:0009378">
    <property type="term" value="F:four-way junction helicase activity"/>
    <property type="evidence" value="ECO:0007669"/>
    <property type="project" value="TreeGrafter"/>
</dbReference>